<evidence type="ECO:0000256" key="9">
    <source>
        <dbReference type="ARBA" id="ARBA00023152"/>
    </source>
</evidence>
<dbReference type="InterPro" id="IPR022953">
    <property type="entry name" value="ATP_PFK"/>
</dbReference>
<dbReference type="Gene3D" id="3.40.50.460">
    <property type="entry name" value="Phosphofructokinase domain"/>
    <property type="match status" value="1"/>
</dbReference>
<keyword evidence="7 10" id="KW-0418">Kinase</keyword>
<evidence type="ECO:0000256" key="10">
    <source>
        <dbReference type="HAMAP-Rule" id="MF_01976"/>
    </source>
</evidence>
<feature type="binding site" evidence="10">
    <location>
        <begin position="131"/>
        <end position="134"/>
    </location>
    <ligand>
        <name>ATP</name>
        <dbReference type="ChEBI" id="CHEBI:30616"/>
    </ligand>
</feature>
<dbReference type="InterPro" id="IPR015912">
    <property type="entry name" value="Phosphofructokinase_CS"/>
</dbReference>
<dbReference type="HOGENOM" id="CLU_020655_0_0_3"/>
<evidence type="ECO:0000259" key="11">
    <source>
        <dbReference type="Pfam" id="PF00365"/>
    </source>
</evidence>
<dbReference type="AlphaFoldDB" id="K9UAN4"/>
<evidence type="ECO:0000256" key="7">
    <source>
        <dbReference type="ARBA" id="ARBA00022777"/>
    </source>
</evidence>
<dbReference type="GO" id="GO:0005524">
    <property type="term" value="F:ATP binding"/>
    <property type="evidence" value="ECO:0007669"/>
    <property type="project" value="UniProtKB-KW"/>
</dbReference>
<comment type="catalytic activity">
    <reaction evidence="10">
        <text>beta-D-fructose 6-phosphate + ATP = beta-D-fructose 1,6-bisphosphate + ADP + H(+)</text>
        <dbReference type="Rhea" id="RHEA:16109"/>
        <dbReference type="ChEBI" id="CHEBI:15378"/>
        <dbReference type="ChEBI" id="CHEBI:30616"/>
        <dbReference type="ChEBI" id="CHEBI:32966"/>
        <dbReference type="ChEBI" id="CHEBI:57634"/>
        <dbReference type="ChEBI" id="CHEBI:456216"/>
        <dbReference type="EC" id="2.7.1.11"/>
    </reaction>
</comment>
<dbReference type="UniPathway" id="UPA00109">
    <property type="reaction ID" value="UER00182"/>
</dbReference>
<comment type="pathway">
    <text evidence="3 10">Carbohydrate degradation; glycolysis; D-glyceraldehyde 3-phosphate and glycerone phosphate from D-glucose: step 3/4.</text>
</comment>
<dbReference type="EC" id="2.7.1.11" evidence="10"/>
<feature type="site" description="Important for substrate specificity; cannot use PPi as phosphoryl donor" evidence="10">
    <location>
        <position position="133"/>
    </location>
</feature>
<dbReference type="InterPro" id="IPR000023">
    <property type="entry name" value="Phosphofructokinase_dom"/>
</dbReference>
<keyword evidence="5 10" id="KW-0808">Transferase</keyword>
<dbReference type="GO" id="GO:0061621">
    <property type="term" value="P:canonical glycolysis"/>
    <property type="evidence" value="ECO:0007669"/>
    <property type="project" value="TreeGrafter"/>
</dbReference>
<dbReference type="PROSITE" id="PS00433">
    <property type="entry name" value="PHOSPHOFRUCTOKINASE"/>
    <property type="match status" value="1"/>
</dbReference>
<dbReference type="Gene3D" id="3.40.50.450">
    <property type="match status" value="1"/>
</dbReference>
<organism evidence="12 13">
    <name type="scientific">Chamaesiphon minutus (strain ATCC 27169 / PCC 6605)</name>
    <dbReference type="NCBI Taxonomy" id="1173020"/>
    <lineage>
        <taxon>Bacteria</taxon>
        <taxon>Bacillati</taxon>
        <taxon>Cyanobacteriota</taxon>
        <taxon>Cyanophyceae</taxon>
        <taxon>Gomontiellales</taxon>
        <taxon>Chamaesiphonaceae</taxon>
        <taxon>Chamaesiphon</taxon>
    </lineage>
</organism>
<dbReference type="PIRSF" id="PIRSF000532">
    <property type="entry name" value="ATP_PFK_prok"/>
    <property type="match status" value="1"/>
</dbReference>
<keyword evidence="4 10" id="KW-0963">Cytoplasm</keyword>
<comment type="function">
    <text evidence="10">Catalyzes the phosphorylation of D-fructose 6-phosphate to fructose 1,6-bisphosphate by ATP, the first committing step of glycolysis.</text>
</comment>
<comment type="similarity">
    <text evidence="10">Belongs to the phosphofructokinase type A (PFKA) family. Mixed-substrate PFK group III subfamily.</text>
</comment>
<dbReference type="InterPro" id="IPR012003">
    <property type="entry name" value="ATP_PFK_prok-type"/>
</dbReference>
<comment type="subcellular location">
    <subcellularLocation>
        <location evidence="2 10">Cytoplasm</location>
    </subcellularLocation>
</comment>
<keyword evidence="9 10" id="KW-0324">Glycolysis</keyword>
<keyword evidence="13" id="KW-1185">Reference proteome</keyword>
<feature type="binding site" evidence="10">
    <location>
        <position position="289"/>
    </location>
    <ligand>
        <name>substrate</name>
        <note>ligand shared between dimeric partners</note>
    </ligand>
</feature>
<feature type="binding site" description="in other chain" evidence="10">
    <location>
        <begin position="155"/>
        <end position="157"/>
    </location>
    <ligand>
        <name>substrate</name>
        <note>ligand shared between dimeric partners</note>
    </ligand>
</feature>
<comment type="subunit">
    <text evidence="10">Homodimer or homotetramer.</text>
</comment>
<name>K9UAN4_CHAP6</name>
<dbReference type="EMBL" id="CP003600">
    <property type="protein sequence ID" value="AFY91895.1"/>
    <property type="molecule type" value="Genomic_DNA"/>
</dbReference>
<dbReference type="GO" id="GO:0070095">
    <property type="term" value="F:fructose-6-phosphate binding"/>
    <property type="evidence" value="ECO:0007669"/>
    <property type="project" value="TreeGrafter"/>
</dbReference>
<evidence type="ECO:0000256" key="8">
    <source>
        <dbReference type="ARBA" id="ARBA00022842"/>
    </source>
</evidence>
<dbReference type="STRING" id="1173020.Cha6605_0618"/>
<dbReference type="FunFam" id="3.40.50.460:FF:000002">
    <property type="entry name" value="ATP-dependent 6-phosphofructokinase"/>
    <property type="match status" value="1"/>
</dbReference>
<dbReference type="SUPFAM" id="SSF53784">
    <property type="entry name" value="Phosphofructokinase"/>
    <property type="match status" value="1"/>
</dbReference>
<dbReference type="PRINTS" id="PR00476">
    <property type="entry name" value="PHFRCTKINASE"/>
</dbReference>
<evidence type="ECO:0000256" key="6">
    <source>
        <dbReference type="ARBA" id="ARBA00022723"/>
    </source>
</evidence>
<dbReference type="PANTHER" id="PTHR13697:SF52">
    <property type="entry name" value="ATP-DEPENDENT 6-PHOSPHOFRUCTOKINASE 3"/>
    <property type="match status" value="1"/>
</dbReference>
<dbReference type="eggNOG" id="COG0205">
    <property type="taxonomic scope" value="Bacteria"/>
</dbReference>
<dbReference type="PANTHER" id="PTHR13697">
    <property type="entry name" value="PHOSPHOFRUCTOKINASE"/>
    <property type="match status" value="1"/>
</dbReference>
<dbReference type="GO" id="GO:0047334">
    <property type="term" value="F:diphosphate-fructose-6-phosphate 1-phosphotransferase activity"/>
    <property type="evidence" value="ECO:0007669"/>
    <property type="project" value="InterPro"/>
</dbReference>
<comment type="cofactor">
    <cofactor evidence="1 10">
        <name>Mg(2+)</name>
        <dbReference type="ChEBI" id="CHEBI:18420"/>
    </cofactor>
</comment>
<dbReference type="GO" id="GO:0048029">
    <property type="term" value="F:monosaccharide binding"/>
    <property type="evidence" value="ECO:0007669"/>
    <property type="project" value="TreeGrafter"/>
</dbReference>
<feature type="binding site" description="in other chain" evidence="10">
    <location>
        <position position="252"/>
    </location>
    <ligand>
        <name>substrate</name>
        <note>ligand shared between dimeric partners</note>
    </ligand>
</feature>
<feature type="domain" description="Phosphofructokinase" evidence="11">
    <location>
        <begin position="21"/>
        <end position="321"/>
    </location>
</feature>
<keyword evidence="8 10" id="KW-0460">Magnesium</keyword>
<dbReference type="GO" id="GO:0006002">
    <property type="term" value="P:fructose 6-phosphate metabolic process"/>
    <property type="evidence" value="ECO:0007669"/>
    <property type="project" value="InterPro"/>
</dbReference>
<evidence type="ECO:0000256" key="1">
    <source>
        <dbReference type="ARBA" id="ARBA00001946"/>
    </source>
</evidence>
<dbReference type="InterPro" id="IPR012829">
    <property type="entry name" value="Phosphofructokinase_III"/>
</dbReference>
<keyword evidence="10" id="KW-0067">ATP-binding</keyword>
<evidence type="ECO:0000313" key="13">
    <source>
        <dbReference type="Proteomes" id="UP000010366"/>
    </source>
</evidence>
<evidence type="ECO:0000313" key="12">
    <source>
        <dbReference type="EMBL" id="AFY91895.1"/>
    </source>
</evidence>
<dbReference type="GO" id="GO:0030388">
    <property type="term" value="P:fructose 1,6-bisphosphate metabolic process"/>
    <property type="evidence" value="ECO:0007669"/>
    <property type="project" value="TreeGrafter"/>
</dbReference>
<comment type="caution">
    <text evidence="10">Lacks conserved residue(s) required for the propagation of feature annotation.</text>
</comment>
<dbReference type="KEGG" id="cmp:Cha6605_0618"/>
<dbReference type="HAMAP" id="MF_01976">
    <property type="entry name" value="Phosphofructokinase_III"/>
    <property type="match status" value="1"/>
</dbReference>
<feature type="binding site" description="in other chain" evidence="10">
    <location>
        <begin position="199"/>
        <end position="201"/>
    </location>
    <ligand>
        <name>substrate</name>
        <note>ligand shared between dimeric partners</note>
    </ligand>
</feature>
<evidence type="ECO:0000256" key="5">
    <source>
        <dbReference type="ARBA" id="ARBA00022679"/>
    </source>
</evidence>
<keyword evidence="6 10" id="KW-0479">Metal-binding</keyword>
<dbReference type="Proteomes" id="UP000010366">
    <property type="component" value="Chromosome"/>
</dbReference>
<dbReference type="Pfam" id="PF00365">
    <property type="entry name" value="PFK"/>
    <property type="match status" value="1"/>
</dbReference>
<dbReference type="NCBIfam" id="NF002872">
    <property type="entry name" value="PRK03202.1"/>
    <property type="match status" value="1"/>
</dbReference>
<accession>K9UAN4</accession>
<feature type="binding site" evidence="10">
    <location>
        <position position="29"/>
    </location>
    <ligand>
        <name>ATP</name>
        <dbReference type="ChEBI" id="CHEBI:30616"/>
    </ligand>
</feature>
<keyword evidence="10" id="KW-0547">Nucleotide-binding</keyword>
<evidence type="ECO:0000256" key="3">
    <source>
        <dbReference type="ARBA" id="ARBA00004679"/>
    </source>
</evidence>
<dbReference type="GO" id="GO:0016208">
    <property type="term" value="F:AMP binding"/>
    <property type="evidence" value="ECO:0007669"/>
    <property type="project" value="TreeGrafter"/>
</dbReference>
<dbReference type="GO" id="GO:0005945">
    <property type="term" value="C:6-phosphofructokinase complex"/>
    <property type="evidence" value="ECO:0007669"/>
    <property type="project" value="TreeGrafter"/>
</dbReference>
<sequence>MVSCAATNSLLTLSDMTSHKRIGILTSGGDCAGLNAAIRAVVHRAIDTYNWEPIGIFRATQGLMERPIGAVKLTIPLVDRLLVMGGTYLGTTNKGNPFAFPMENGELLDRSPEIIEGYHQLGLDAIVGIGGDGSLAILRKICQQGGMNFVAIPKTIDNDVGVTEHSIGFDTAVNIATEALDRLHFTAASHSRAMILEVMGRDAGHIAISAGIAGGADVILIPEIPYTIANLCERIRLRQLEGKNYSLIIVSEAVKTECGEIVQVDTNRYGGIGHYLATKIAAASGAETRVTTLGHTQRGGMPSPLDRLIASAFGVAAVDLIAEEKFDRMVAWQRREVISVPIEEAISQYCAVNPQSTLVKTARGLGIYLGD</sequence>
<feature type="binding site" evidence="10">
    <location>
        <begin position="94"/>
        <end position="95"/>
    </location>
    <ligand>
        <name>ATP</name>
        <dbReference type="ChEBI" id="CHEBI:30616"/>
    </ligand>
</feature>
<proteinExistence type="inferred from homology"/>
<feature type="active site" description="Proton acceptor" evidence="10">
    <location>
        <position position="157"/>
    </location>
</feature>
<dbReference type="NCBIfam" id="NF010674">
    <property type="entry name" value="PRK14071.1"/>
    <property type="match status" value="1"/>
</dbReference>
<dbReference type="PATRIC" id="fig|1173020.3.peg.725"/>
<evidence type="ECO:0000256" key="4">
    <source>
        <dbReference type="ARBA" id="ARBA00022490"/>
    </source>
</evidence>
<dbReference type="GO" id="GO:0042802">
    <property type="term" value="F:identical protein binding"/>
    <property type="evidence" value="ECO:0007669"/>
    <property type="project" value="TreeGrafter"/>
</dbReference>
<gene>
    <name evidence="10" type="primary">pfkA</name>
    <name evidence="12" type="ORF">Cha6605_0618</name>
</gene>
<reference evidence="12 13" key="1">
    <citation type="submission" date="2012-05" db="EMBL/GenBank/DDBJ databases">
        <title>Finished chromosome of genome of Chamaesiphon sp. PCC 6605.</title>
        <authorList>
            <consortium name="US DOE Joint Genome Institute"/>
            <person name="Gugger M."/>
            <person name="Coursin T."/>
            <person name="Rippka R."/>
            <person name="Tandeau De Marsac N."/>
            <person name="Huntemann M."/>
            <person name="Wei C.-L."/>
            <person name="Han J."/>
            <person name="Detter J.C."/>
            <person name="Han C."/>
            <person name="Tapia R."/>
            <person name="Chen A."/>
            <person name="Kyrpides N."/>
            <person name="Mavromatis K."/>
            <person name="Markowitz V."/>
            <person name="Szeto E."/>
            <person name="Ivanova N."/>
            <person name="Pagani I."/>
            <person name="Pati A."/>
            <person name="Goodwin L."/>
            <person name="Nordberg H.P."/>
            <person name="Cantor M.N."/>
            <person name="Hua S.X."/>
            <person name="Woyke T."/>
            <person name="Kerfeld C.A."/>
        </authorList>
    </citation>
    <scope>NUCLEOTIDE SEQUENCE [LARGE SCALE GENOMIC DNA]</scope>
    <source>
        <strain evidence="13">ATCC 27169 / PCC 6605</strain>
    </source>
</reference>
<feature type="binding site" evidence="10">
    <location>
        <position position="132"/>
    </location>
    <ligand>
        <name>Mg(2+)</name>
        <dbReference type="ChEBI" id="CHEBI:18420"/>
        <note>catalytic</note>
    </ligand>
</feature>
<dbReference type="GO" id="GO:0003872">
    <property type="term" value="F:6-phosphofructokinase activity"/>
    <property type="evidence" value="ECO:0007669"/>
    <property type="project" value="UniProtKB-UniRule"/>
</dbReference>
<feature type="binding site" description="in other chain" evidence="10">
    <location>
        <begin position="295"/>
        <end position="298"/>
    </location>
    <ligand>
        <name>substrate</name>
        <note>ligand shared between dimeric partners</note>
    </ligand>
</feature>
<protein>
    <recommendedName>
        <fullName evidence="10">ATP-dependent 6-phosphofructokinase</fullName>
        <shortName evidence="10">ATP-PFK</shortName>
        <shortName evidence="10">Phosphofructokinase</shortName>
        <ecNumber evidence="10">2.7.1.11</ecNumber>
    </recommendedName>
    <alternativeName>
        <fullName evidence="10">Phosphohexokinase</fullName>
    </alternativeName>
</protein>
<feature type="binding site" evidence="10">
    <location>
        <position position="192"/>
    </location>
    <ligand>
        <name>substrate</name>
        <note>ligand shared between dimeric partners</note>
    </ligand>
</feature>
<dbReference type="InterPro" id="IPR035966">
    <property type="entry name" value="PKF_sf"/>
</dbReference>
<dbReference type="GO" id="GO:0046872">
    <property type="term" value="F:metal ion binding"/>
    <property type="evidence" value="ECO:0007669"/>
    <property type="project" value="UniProtKB-KW"/>
</dbReference>
<evidence type="ECO:0000256" key="2">
    <source>
        <dbReference type="ARBA" id="ARBA00004496"/>
    </source>
</evidence>